<organism evidence="1 2">
    <name type="scientific">Handelsmanbacteria sp. (strain RIFCSPLOWO2_12_FULL_64_10)</name>
    <dbReference type="NCBI Taxonomy" id="1817868"/>
    <lineage>
        <taxon>Bacteria</taxon>
        <taxon>Candidatus Handelsmaniibacteriota</taxon>
    </lineage>
</organism>
<dbReference type="InterPro" id="IPR009057">
    <property type="entry name" value="Homeodomain-like_sf"/>
</dbReference>
<dbReference type="InterPro" id="IPR007367">
    <property type="entry name" value="DUF433"/>
</dbReference>
<accession>A0A1F6C3H1</accession>
<proteinExistence type="predicted"/>
<reference evidence="1 2" key="1">
    <citation type="journal article" date="2016" name="Nat. Commun.">
        <title>Thousands of microbial genomes shed light on interconnected biogeochemical processes in an aquifer system.</title>
        <authorList>
            <person name="Anantharaman K."/>
            <person name="Brown C.T."/>
            <person name="Hug L.A."/>
            <person name="Sharon I."/>
            <person name="Castelle C.J."/>
            <person name="Probst A.J."/>
            <person name="Thomas B.C."/>
            <person name="Singh A."/>
            <person name="Wilkins M.J."/>
            <person name="Karaoz U."/>
            <person name="Brodie E.L."/>
            <person name="Williams K.H."/>
            <person name="Hubbard S.S."/>
            <person name="Banfield J.F."/>
        </authorList>
    </citation>
    <scope>NUCLEOTIDE SEQUENCE [LARGE SCALE GENOMIC DNA]</scope>
    <source>
        <strain evidence="2">RIFCSPLOWO2_12_FULL_64_10</strain>
    </source>
</reference>
<comment type="caution">
    <text evidence="1">The sequence shown here is derived from an EMBL/GenBank/DDBJ whole genome shotgun (WGS) entry which is preliminary data.</text>
</comment>
<dbReference type="Gene3D" id="1.10.10.10">
    <property type="entry name" value="Winged helix-like DNA-binding domain superfamily/Winged helix DNA-binding domain"/>
    <property type="match status" value="1"/>
</dbReference>
<evidence type="ECO:0008006" key="3">
    <source>
        <dbReference type="Google" id="ProtNLM"/>
    </source>
</evidence>
<name>A0A1F6C3H1_HANXR</name>
<dbReference type="Pfam" id="PF04255">
    <property type="entry name" value="DUF433"/>
    <property type="match status" value="1"/>
</dbReference>
<dbReference type="SUPFAM" id="SSF46689">
    <property type="entry name" value="Homeodomain-like"/>
    <property type="match status" value="1"/>
</dbReference>
<sequence length="138" mass="16272">MQLEDYFDFLAPDDIRIKGHRIGIESVLYEYIHRAQTPEEIQQTYPTLTLEEVYATILYYLHNREQVSKYLTDWLEYCHKAEQEAAKNPSPARQRLLRIKAQLDTYPPEERDAALKRILAEERAEKAKVAHAEQPEVV</sequence>
<evidence type="ECO:0000313" key="2">
    <source>
        <dbReference type="Proteomes" id="UP000178606"/>
    </source>
</evidence>
<evidence type="ECO:0000313" key="1">
    <source>
        <dbReference type="EMBL" id="OGG43766.1"/>
    </source>
</evidence>
<protein>
    <recommendedName>
        <fullName evidence="3">DUF433 domain-containing protein</fullName>
    </recommendedName>
</protein>
<dbReference type="AlphaFoldDB" id="A0A1F6C3H1"/>
<dbReference type="Proteomes" id="UP000178606">
    <property type="component" value="Unassembled WGS sequence"/>
</dbReference>
<dbReference type="EMBL" id="MFKF01000426">
    <property type="protein sequence ID" value="OGG43766.1"/>
    <property type="molecule type" value="Genomic_DNA"/>
</dbReference>
<dbReference type="InterPro" id="IPR036388">
    <property type="entry name" value="WH-like_DNA-bd_sf"/>
</dbReference>
<gene>
    <name evidence="1" type="ORF">A3F84_13380</name>
</gene>